<comment type="caution">
    <text evidence="1">The sequence shown here is derived from an EMBL/GenBank/DDBJ whole genome shotgun (WGS) entry which is preliminary data.</text>
</comment>
<protein>
    <submittedName>
        <fullName evidence="1">Uncharacterized protein</fullName>
    </submittedName>
</protein>
<keyword evidence="2" id="KW-1185">Reference proteome</keyword>
<sequence length="69" mass="8193">MLDQTQCESVRTLVPSAFPLLMSHKNFEIFLVIDGMNYFKEYGKTIESDRNFHLYHMDFRIWSLSSVQS</sequence>
<evidence type="ECO:0000313" key="2">
    <source>
        <dbReference type="Proteomes" id="UP000625711"/>
    </source>
</evidence>
<dbReference type="EMBL" id="JAACXV010000227">
    <property type="protein sequence ID" value="KAF7281735.1"/>
    <property type="molecule type" value="Genomic_DNA"/>
</dbReference>
<reference evidence="1" key="1">
    <citation type="submission" date="2020-08" db="EMBL/GenBank/DDBJ databases">
        <title>Genome sequencing and assembly of the red palm weevil Rhynchophorus ferrugineus.</title>
        <authorList>
            <person name="Dias G.B."/>
            <person name="Bergman C.M."/>
            <person name="Manee M."/>
        </authorList>
    </citation>
    <scope>NUCLEOTIDE SEQUENCE</scope>
    <source>
        <strain evidence="1">AA-2017</strain>
        <tissue evidence="1">Whole larva</tissue>
    </source>
</reference>
<proteinExistence type="predicted"/>
<accession>A0A834IIY4</accession>
<dbReference type="Proteomes" id="UP000625711">
    <property type="component" value="Unassembled WGS sequence"/>
</dbReference>
<dbReference type="AlphaFoldDB" id="A0A834IIY4"/>
<name>A0A834IIY4_RHYFE</name>
<organism evidence="1 2">
    <name type="scientific">Rhynchophorus ferrugineus</name>
    <name type="common">Red palm weevil</name>
    <name type="synonym">Curculio ferrugineus</name>
    <dbReference type="NCBI Taxonomy" id="354439"/>
    <lineage>
        <taxon>Eukaryota</taxon>
        <taxon>Metazoa</taxon>
        <taxon>Ecdysozoa</taxon>
        <taxon>Arthropoda</taxon>
        <taxon>Hexapoda</taxon>
        <taxon>Insecta</taxon>
        <taxon>Pterygota</taxon>
        <taxon>Neoptera</taxon>
        <taxon>Endopterygota</taxon>
        <taxon>Coleoptera</taxon>
        <taxon>Polyphaga</taxon>
        <taxon>Cucujiformia</taxon>
        <taxon>Curculionidae</taxon>
        <taxon>Dryophthorinae</taxon>
        <taxon>Rhynchophorus</taxon>
    </lineage>
</organism>
<evidence type="ECO:0000313" key="1">
    <source>
        <dbReference type="EMBL" id="KAF7281735.1"/>
    </source>
</evidence>
<gene>
    <name evidence="1" type="ORF">GWI33_004296</name>
</gene>